<organism evidence="2">
    <name type="scientific">Helicotheca tamesis</name>
    <dbReference type="NCBI Taxonomy" id="374047"/>
    <lineage>
        <taxon>Eukaryota</taxon>
        <taxon>Sar</taxon>
        <taxon>Stramenopiles</taxon>
        <taxon>Ochrophyta</taxon>
        <taxon>Bacillariophyta</taxon>
        <taxon>Mediophyceae</taxon>
        <taxon>Lithodesmiophycidae</taxon>
        <taxon>Lithodesmiales</taxon>
        <taxon>Lithodesmiaceae</taxon>
        <taxon>Helicotheca</taxon>
    </lineage>
</organism>
<accession>A0A7S2MJM2</accession>
<evidence type="ECO:0000313" key="2">
    <source>
        <dbReference type="EMBL" id="CAD9487338.1"/>
    </source>
</evidence>
<keyword evidence="1" id="KW-0472">Membrane</keyword>
<protein>
    <recommendedName>
        <fullName evidence="3">Late embryogenesis abundant protein LEA-2 subgroup domain-containing protein</fullName>
    </recommendedName>
</protein>
<sequence length="350" mass="39413">MHTLSDEDKRNLYFNWEYLHDGPSCQRSVPETWTEKAAQPPNKRRIAGSEAWAIGIGTAVFSVALIFAVWIMSCNNNGRKRHRRQQQQHLQQEYDNGAISSSGGYYGSLPDDEDQASREIREELEEAMPLASGMIQGEDYCDQRPKETPSRTNALSRCCSLASVLLLVPIVLGAAAGFTTIYYPQSPLVNLCSDEVDWVDSLKSLLSEGSIQSSFHTLFSVYNPNRYDAYVLNAIGTIETTEGVKIGNMTMADLYLPSYSVMDVMTNTTFQLEDQWEAWEFVAKYYRGTLALVFRIEMEIGVGSGRGWMGWTRVPLVWTSDCLHITSSGIEYKGELPYQEGDRHLCKCPT</sequence>
<evidence type="ECO:0000256" key="1">
    <source>
        <dbReference type="SAM" id="Phobius"/>
    </source>
</evidence>
<keyword evidence="1" id="KW-0812">Transmembrane</keyword>
<feature type="transmembrane region" description="Helical" evidence="1">
    <location>
        <begin position="161"/>
        <end position="183"/>
    </location>
</feature>
<dbReference type="AlphaFoldDB" id="A0A7S2MJM2"/>
<name>A0A7S2MJM2_9STRA</name>
<feature type="transmembrane region" description="Helical" evidence="1">
    <location>
        <begin position="51"/>
        <end position="74"/>
    </location>
</feature>
<gene>
    <name evidence="2" type="ORF">HTAM1171_LOCUS4876</name>
</gene>
<dbReference type="EMBL" id="HBGV01007950">
    <property type="protein sequence ID" value="CAD9487338.1"/>
    <property type="molecule type" value="Transcribed_RNA"/>
</dbReference>
<reference evidence="2" key="1">
    <citation type="submission" date="2021-01" db="EMBL/GenBank/DDBJ databases">
        <authorList>
            <person name="Corre E."/>
            <person name="Pelletier E."/>
            <person name="Niang G."/>
            <person name="Scheremetjew M."/>
            <person name="Finn R."/>
            <person name="Kale V."/>
            <person name="Holt S."/>
            <person name="Cochrane G."/>
            <person name="Meng A."/>
            <person name="Brown T."/>
            <person name="Cohen L."/>
        </authorList>
    </citation>
    <scope>NUCLEOTIDE SEQUENCE</scope>
    <source>
        <strain evidence="2">CCMP826</strain>
    </source>
</reference>
<keyword evidence="1" id="KW-1133">Transmembrane helix</keyword>
<evidence type="ECO:0008006" key="3">
    <source>
        <dbReference type="Google" id="ProtNLM"/>
    </source>
</evidence>
<proteinExistence type="predicted"/>